<keyword evidence="2" id="KW-1185">Reference proteome</keyword>
<gene>
    <name evidence="1" type="ORF">L3081_14140</name>
</gene>
<reference evidence="1" key="1">
    <citation type="submission" date="2022-01" db="EMBL/GenBank/DDBJ databases">
        <title>Colwellia maritima, isolated from seawater.</title>
        <authorList>
            <person name="Kristyanto S."/>
            <person name="Jung J."/>
            <person name="Jeon C.O."/>
        </authorList>
    </citation>
    <scope>NUCLEOTIDE SEQUENCE</scope>
    <source>
        <strain evidence="1">MSW7</strain>
    </source>
</reference>
<dbReference type="EMBL" id="JAKKSL010000002">
    <property type="protein sequence ID" value="MCI2284314.1"/>
    <property type="molecule type" value="Genomic_DNA"/>
</dbReference>
<protein>
    <submittedName>
        <fullName evidence="1">Uncharacterized protein</fullName>
    </submittedName>
</protein>
<organism evidence="1 2">
    <name type="scientific">Colwellia maritima</name>
    <dbReference type="NCBI Taxonomy" id="2912588"/>
    <lineage>
        <taxon>Bacteria</taxon>
        <taxon>Pseudomonadati</taxon>
        <taxon>Pseudomonadota</taxon>
        <taxon>Gammaproteobacteria</taxon>
        <taxon>Alteromonadales</taxon>
        <taxon>Colwelliaceae</taxon>
        <taxon>Colwellia</taxon>
    </lineage>
</organism>
<accession>A0ABS9X265</accession>
<evidence type="ECO:0000313" key="2">
    <source>
        <dbReference type="Proteomes" id="UP001139646"/>
    </source>
</evidence>
<comment type="caution">
    <text evidence="1">The sequence shown here is derived from an EMBL/GenBank/DDBJ whole genome shotgun (WGS) entry which is preliminary data.</text>
</comment>
<proteinExistence type="predicted"/>
<sequence>MIKKNKSKIKPYPEDGTAEYSHLQPIVDFLIENGNKSVNQYIWGNNRTGYFCHLQKDIDFEGLKREFDFPESIKFNEEKQSIDCFNTYTLIKKFSSD</sequence>
<evidence type="ECO:0000313" key="1">
    <source>
        <dbReference type="EMBL" id="MCI2284314.1"/>
    </source>
</evidence>
<name>A0ABS9X265_9GAMM</name>
<dbReference type="RefSeq" id="WP_242286757.1">
    <property type="nucleotide sequence ID" value="NZ_JAKKSL010000002.1"/>
</dbReference>
<dbReference type="Proteomes" id="UP001139646">
    <property type="component" value="Unassembled WGS sequence"/>
</dbReference>